<keyword evidence="1" id="KW-0067">ATP-binding</keyword>
<keyword evidence="2" id="KW-1185">Reference proteome</keyword>
<proteinExistence type="predicted"/>
<dbReference type="AlphaFoldDB" id="A0A8X6J4S7"/>
<name>A0A8X6J4S7_NEPPI</name>
<gene>
    <name evidence="1" type="primary">pif1_97</name>
    <name evidence="1" type="ORF">NPIL_196151</name>
</gene>
<organism evidence="1 2">
    <name type="scientific">Nephila pilipes</name>
    <name type="common">Giant wood spider</name>
    <name type="synonym">Nephila maculata</name>
    <dbReference type="NCBI Taxonomy" id="299642"/>
    <lineage>
        <taxon>Eukaryota</taxon>
        <taxon>Metazoa</taxon>
        <taxon>Ecdysozoa</taxon>
        <taxon>Arthropoda</taxon>
        <taxon>Chelicerata</taxon>
        <taxon>Arachnida</taxon>
        <taxon>Araneae</taxon>
        <taxon>Araneomorphae</taxon>
        <taxon>Entelegynae</taxon>
        <taxon>Araneoidea</taxon>
        <taxon>Nephilidae</taxon>
        <taxon>Nephila</taxon>
    </lineage>
</organism>
<keyword evidence="1" id="KW-0547">Nucleotide-binding</keyword>
<dbReference type="GO" id="GO:0004386">
    <property type="term" value="F:helicase activity"/>
    <property type="evidence" value="ECO:0007669"/>
    <property type="project" value="UniProtKB-KW"/>
</dbReference>
<keyword evidence="1" id="KW-0347">Helicase</keyword>
<sequence>MEYDTIEELVRLLRRVVGSSSPAFVMYYIDVVPMDVENGELEEPEPIENIASTNQNQRITCHLSQSCKPTSPSFGVDKKNVPSFDTPEGIALINKVISCSCPSEEEDPEMYNLVNRNQIHRHTHTGFKRNAHLCRFAFPHKPICQAKIIEENSTEFLQNGGRFCELKRAAHEKWVNNYYLEILQFWDGNMDIQPCRFNEALAHYVTKYIAKVESEDLNDGVIQAINRIRQEESDIQQKLFKICMRILKE</sequence>
<evidence type="ECO:0000313" key="2">
    <source>
        <dbReference type="Proteomes" id="UP000887013"/>
    </source>
</evidence>
<accession>A0A8X6J4S7</accession>
<dbReference type="Proteomes" id="UP000887013">
    <property type="component" value="Unassembled WGS sequence"/>
</dbReference>
<keyword evidence="1" id="KW-0378">Hydrolase</keyword>
<evidence type="ECO:0000313" key="1">
    <source>
        <dbReference type="EMBL" id="GFS34993.1"/>
    </source>
</evidence>
<dbReference type="EMBL" id="BMAW01042597">
    <property type="protein sequence ID" value="GFS34993.1"/>
    <property type="molecule type" value="Genomic_DNA"/>
</dbReference>
<protein>
    <submittedName>
        <fullName evidence="1">ATP-dependent DNA helicase</fullName>
    </submittedName>
</protein>
<dbReference type="OrthoDB" id="416437at2759"/>
<comment type="caution">
    <text evidence="1">The sequence shown here is derived from an EMBL/GenBank/DDBJ whole genome shotgun (WGS) entry which is preliminary data.</text>
</comment>
<reference evidence="1" key="1">
    <citation type="submission" date="2020-08" db="EMBL/GenBank/DDBJ databases">
        <title>Multicomponent nature underlies the extraordinary mechanical properties of spider dragline silk.</title>
        <authorList>
            <person name="Kono N."/>
            <person name="Nakamura H."/>
            <person name="Mori M."/>
            <person name="Yoshida Y."/>
            <person name="Ohtoshi R."/>
            <person name="Malay A.D."/>
            <person name="Moran D.A.P."/>
            <person name="Tomita M."/>
            <person name="Numata K."/>
            <person name="Arakawa K."/>
        </authorList>
    </citation>
    <scope>NUCLEOTIDE SEQUENCE</scope>
</reference>